<sequence length="599" mass="59224">MGMPRFYRARAAPRSGVSKGRPHLGFRCRVQRYPSEIYGGIPQSDRPGAACCVRVNTELPSGFFQRDIPLLHSLRSRVRVFLTLRQQDSRTPHYPTRRTATARGIPSPRLHAGHPLECSMTRSTHAHGLGMRIAVIVLSTLLAAMVFLYVVTTSKIADGAAKLSAGTTQVDDGSKDVSDGAGQLAAGAEDLSAGAAKLDKGASDANDGATKLVTGSASAASGAASLDAGAQSLAAGALSAADGAANLAAGAQQLYDEGALKIADGANAAAAGASDLAAKTGDFTAGVVGANGIIVDQLIPGAKSLNDELAAAATSDDVKAAAANGALLAKTATEAQEHAEMLKALVAGLSTTQAPDATTVATIQALANGLEQEVDGMAAPTSKAGELAQGLINASAGAGLVYGGLNILASGDGDKWPGTKYLASDPVAPALAGGAEFLKGKLGELSAGAGSLATKTQSLVDGAWSLNSGVQSLQSGSANLSAGATNLATGTTSLSAGASSLASGLATLSKGAADLNEGTGTLVDGSAELAAGSGDLSDGTAQLVDGAAQLEAGASGTVPSLLPFGLGILLAGLIAIGLWIGHRVNHRARLANAGSVVTA</sequence>
<evidence type="ECO:0000313" key="3">
    <source>
        <dbReference type="EMBL" id="QAY72862.1"/>
    </source>
</evidence>
<keyword evidence="2" id="KW-0472">Membrane</keyword>
<evidence type="ECO:0000313" key="4">
    <source>
        <dbReference type="Proteomes" id="UP000291259"/>
    </source>
</evidence>
<name>A0A4P6FA83_9MICO</name>
<dbReference type="KEGG" id="agf:ET445_05410"/>
<feature type="region of interest" description="Disordered" evidence="1">
    <location>
        <begin position="91"/>
        <end position="111"/>
    </location>
</feature>
<dbReference type="Gene3D" id="1.10.287.950">
    <property type="entry name" value="Methyl-accepting chemotaxis protein"/>
    <property type="match status" value="1"/>
</dbReference>
<dbReference type="InterPro" id="IPR023908">
    <property type="entry name" value="xxxLxxG_rpt"/>
</dbReference>
<organism evidence="3 4">
    <name type="scientific">Agromyces protaetiae</name>
    <dbReference type="NCBI Taxonomy" id="2509455"/>
    <lineage>
        <taxon>Bacteria</taxon>
        <taxon>Bacillati</taxon>
        <taxon>Actinomycetota</taxon>
        <taxon>Actinomycetes</taxon>
        <taxon>Micrococcales</taxon>
        <taxon>Microbacteriaceae</taxon>
        <taxon>Agromyces</taxon>
    </lineage>
</organism>
<proteinExistence type="predicted"/>
<accession>A0A4P6FA83</accession>
<dbReference type="AlphaFoldDB" id="A0A4P6FA83"/>
<evidence type="ECO:0000256" key="1">
    <source>
        <dbReference type="SAM" id="MobiDB-lite"/>
    </source>
</evidence>
<keyword evidence="2" id="KW-0812">Transmembrane</keyword>
<evidence type="ECO:0008006" key="5">
    <source>
        <dbReference type="Google" id="ProtNLM"/>
    </source>
</evidence>
<keyword evidence="2" id="KW-1133">Transmembrane helix</keyword>
<feature type="region of interest" description="Disordered" evidence="1">
    <location>
        <begin position="1"/>
        <end position="21"/>
    </location>
</feature>
<protein>
    <recommendedName>
        <fullName evidence="5">X-X-X-Leu-X-X-Gly heptad repeat-containing protein</fullName>
    </recommendedName>
</protein>
<keyword evidence="4" id="KW-1185">Reference proteome</keyword>
<reference evidence="3 4" key="1">
    <citation type="submission" date="2019-01" db="EMBL/GenBank/DDBJ databases">
        <title>Genome sequencing of strain FW100M-8.</title>
        <authorList>
            <person name="Heo J."/>
            <person name="Kim S.-J."/>
            <person name="Kim J.-S."/>
            <person name="Hong S.-B."/>
            <person name="Kwon S.-W."/>
        </authorList>
    </citation>
    <scope>NUCLEOTIDE SEQUENCE [LARGE SCALE GENOMIC DNA]</scope>
    <source>
        <strain evidence="3 4">FW100M-8</strain>
    </source>
</reference>
<feature type="transmembrane region" description="Helical" evidence="2">
    <location>
        <begin position="561"/>
        <end position="580"/>
    </location>
</feature>
<gene>
    <name evidence="3" type="ORF">ET445_05410</name>
</gene>
<evidence type="ECO:0000256" key="2">
    <source>
        <dbReference type="SAM" id="Phobius"/>
    </source>
</evidence>
<dbReference type="OrthoDB" id="5063834at2"/>
<dbReference type="NCBIfam" id="TIGR03057">
    <property type="entry name" value="xxxLxxG_by_4"/>
    <property type="match status" value="5"/>
</dbReference>
<dbReference type="EMBL" id="CP035491">
    <property type="protein sequence ID" value="QAY72862.1"/>
    <property type="molecule type" value="Genomic_DNA"/>
</dbReference>
<feature type="transmembrane region" description="Helical" evidence="2">
    <location>
        <begin position="129"/>
        <end position="151"/>
    </location>
</feature>
<dbReference type="Proteomes" id="UP000291259">
    <property type="component" value="Chromosome"/>
</dbReference>